<accession>A0AAW5B2X3</accession>
<dbReference type="Pfam" id="PF06855">
    <property type="entry name" value="YozE_SAM_like"/>
    <property type="match status" value="1"/>
</dbReference>
<keyword evidence="3" id="KW-1185">Reference proteome</keyword>
<reference evidence="2 3" key="1">
    <citation type="journal article" date="2022" name="Evol. Bioinform. Online">
        <title>Draft Genome Sequence of Oceanobacillus jordanicus Strain GSFE11, a Halotolerant Plant Growth-Promoting Bacterial Endophyte Isolated From the Jordan Valley.</title>
        <authorList>
            <person name="Alhindi T."/>
            <person name="Albdaiwi R."/>
        </authorList>
    </citation>
    <scope>NUCLEOTIDE SEQUENCE [LARGE SCALE GENOMIC DNA]</scope>
    <source>
        <strain evidence="2 3">GSFE11</strain>
    </source>
</reference>
<dbReference type="RefSeq" id="WP_106896768.1">
    <property type="nucleotide sequence ID" value="NZ_JAIFZM010000004.1"/>
</dbReference>
<dbReference type="SUPFAM" id="SSF140652">
    <property type="entry name" value="YozE-like"/>
    <property type="match status" value="1"/>
</dbReference>
<evidence type="ECO:0000313" key="2">
    <source>
        <dbReference type="EMBL" id="MCG3418899.1"/>
    </source>
</evidence>
<dbReference type="PIRSF" id="PIRSF037262">
    <property type="entry name" value="UCP037262"/>
    <property type="match status" value="1"/>
</dbReference>
<name>A0AAW5B2X3_9BACI</name>
<dbReference type="NCBIfam" id="NF010193">
    <property type="entry name" value="PRK13672.1"/>
    <property type="match status" value="1"/>
</dbReference>
<dbReference type="InterPro" id="IPR010673">
    <property type="entry name" value="UPF0346"/>
</dbReference>
<dbReference type="InterPro" id="IPR023089">
    <property type="entry name" value="YozE_SAM-like"/>
</dbReference>
<proteinExistence type="predicted"/>
<evidence type="ECO:0000313" key="3">
    <source>
        <dbReference type="Proteomes" id="UP001199631"/>
    </source>
</evidence>
<dbReference type="AlphaFoldDB" id="A0AAW5B2X3"/>
<comment type="caution">
    <text evidence="2">The sequence shown here is derived from an EMBL/GenBank/DDBJ whole genome shotgun (WGS) entry which is preliminary data.</text>
</comment>
<dbReference type="InterPro" id="IPR036806">
    <property type="entry name" value="YozE_SAM-like_sf"/>
</dbReference>
<feature type="domain" description="YozE SAM-like" evidence="1">
    <location>
        <begin position="3"/>
        <end position="68"/>
    </location>
</feature>
<sequence>MRSFYHYLMTYRGKKKPDDNSQLADWAFYDHNFPRHSTDYDELSSYLEWNSPFAAALVTFDALWDDYKK</sequence>
<organism evidence="2 3">
    <name type="scientific">Oceanobacillus jordanicus</name>
    <dbReference type="NCBI Taxonomy" id="2867266"/>
    <lineage>
        <taxon>Bacteria</taxon>
        <taxon>Bacillati</taxon>
        <taxon>Bacillota</taxon>
        <taxon>Bacilli</taxon>
        <taxon>Bacillales</taxon>
        <taxon>Bacillaceae</taxon>
        <taxon>Oceanobacillus</taxon>
    </lineage>
</organism>
<dbReference type="Gene3D" id="1.10.150.260">
    <property type="entry name" value="YozE SAM-like"/>
    <property type="match status" value="1"/>
</dbReference>
<dbReference type="EMBL" id="JAIFZM010000004">
    <property type="protein sequence ID" value="MCG3418899.1"/>
    <property type="molecule type" value="Genomic_DNA"/>
</dbReference>
<gene>
    <name evidence="2" type="ORF">K3T81_07045</name>
</gene>
<dbReference type="Proteomes" id="UP001199631">
    <property type="component" value="Unassembled WGS sequence"/>
</dbReference>
<evidence type="ECO:0000259" key="1">
    <source>
        <dbReference type="Pfam" id="PF06855"/>
    </source>
</evidence>
<protein>
    <submittedName>
        <fullName evidence="2">YozE family protein</fullName>
    </submittedName>
</protein>